<keyword evidence="1 4" id="KW-0812">Transmembrane</keyword>
<organism evidence="6">
    <name type="scientific">Dictyoglomus thermophilum</name>
    <dbReference type="NCBI Taxonomy" id="14"/>
    <lineage>
        <taxon>Bacteria</taxon>
        <taxon>Pseudomonadati</taxon>
        <taxon>Dictyoglomota</taxon>
        <taxon>Dictyoglomia</taxon>
        <taxon>Dictyoglomales</taxon>
        <taxon>Dictyoglomaceae</taxon>
        <taxon>Dictyoglomus</taxon>
    </lineage>
</organism>
<dbReference type="PANTHER" id="PTHR11360:SF304">
    <property type="entry name" value="MFS DOMAIN-CONTAINING PROTEIN"/>
    <property type="match status" value="1"/>
</dbReference>
<dbReference type="RefSeq" id="WP_012547066.1">
    <property type="nucleotide sequence ID" value="NZ_VTFL01000002.1"/>
</dbReference>
<feature type="transmembrane region" description="Helical" evidence="4">
    <location>
        <begin position="45"/>
        <end position="64"/>
    </location>
</feature>
<dbReference type="InterPro" id="IPR020846">
    <property type="entry name" value="MFS_dom"/>
</dbReference>
<dbReference type="SUPFAM" id="SSF103473">
    <property type="entry name" value="MFS general substrate transporter"/>
    <property type="match status" value="1"/>
</dbReference>
<proteinExistence type="predicted"/>
<dbReference type="PROSITE" id="PS50850">
    <property type="entry name" value="MFS"/>
    <property type="match status" value="1"/>
</dbReference>
<dbReference type="GO" id="GO:0022857">
    <property type="term" value="F:transmembrane transporter activity"/>
    <property type="evidence" value="ECO:0007669"/>
    <property type="project" value="InterPro"/>
</dbReference>
<feature type="transmembrane region" description="Helical" evidence="4">
    <location>
        <begin position="100"/>
        <end position="121"/>
    </location>
</feature>
<evidence type="ECO:0000313" key="6">
    <source>
        <dbReference type="EMBL" id="HGK23180.1"/>
    </source>
</evidence>
<feature type="transmembrane region" description="Helical" evidence="4">
    <location>
        <begin position="219"/>
        <end position="242"/>
    </location>
</feature>
<dbReference type="Pfam" id="PF07690">
    <property type="entry name" value="MFS_1"/>
    <property type="match status" value="1"/>
</dbReference>
<feature type="transmembrane region" description="Helical" evidence="4">
    <location>
        <begin position="308"/>
        <end position="336"/>
    </location>
</feature>
<evidence type="ECO:0000259" key="5">
    <source>
        <dbReference type="PROSITE" id="PS50850"/>
    </source>
</evidence>
<dbReference type="InterPro" id="IPR050327">
    <property type="entry name" value="Proton-linked_MCT"/>
</dbReference>
<keyword evidence="3 4" id="KW-0472">Membrane</keyword>
<comment type="caution">
    <text evidence="6">The sequence shown here is derived from an EMBL/GenBank/DDBJ whole genome shotgun (WGS) entry which is preliminary data.</text>
</comment>
<evidence type="ECO:0000256" key="1">
    <source>
        <dbReference type="ARBA" id="ARBA00022692"/>
    </source>
</evidence>
<dbReference type="InterPro" id="IPR011701">
    <property type="entry name" value="MFS"/>
</dbReference>
<feature type="transmembrane region" description="Helical" evidence="4">
    <location>
        <begin position="12"/>
        <end position="33"/>
    </location>
</feature>
<evidence type="ECO:0000256" key="2">
    <source>
        <dbReference type="ARBA" id="ARBA00022989"/>
    </source>
</evidence>
<accession>A0A7C2CVI5</accession>
<feature type="transmembrane region" description="Helical" evidence="4">
    <location>
        <begin position="133"/>
        <end position="154"/>
    </location>
</feature>
<evidence type="ECO:0000256" key="3">
    <source>
        <dbReference type="ARBA" id="ARBA00023136"/>
    </source>
</evidence>
<gene>
    <name evidence="6" type="ORF">ENU78_01820</name>
</gene>
<dbReference type="InterPro" id="IPR036259">
    <property type="entry name" value="MFS_trans_sf"/>
</dbReference>
<evidence type="ECO:0000256" key="4">
    <source>
        <dbReference type="SAM" id="Phobius"/>
    </source>
</evidence>
<dbReference type="OMA" id="WVLASHQ"/>
<feature type="transmembrane region" description="Helical" evidence="4">
    <location>
        <begin position="373"/>
        <end position="396"/>
    </location>
</feature>
<dbReference type="EMBL" id="DTDV01000006">
    <property type="protein sequence ID" value="HGK23180.1"/>
    <property type="molecule type" value="Genomic_DNA"/>
</dbReference>
<feature type="domain" description="Major facilitator superfamily (MFS) profile" evidence="5">
    <location>
        <begin position="1"/>
        <end position="399"/>
    </location>
</feature>
<feature type="transmembrane region" description="Helical" evidence="4">
    <location>
        <begin position="76"/>
        <end position="94"/>
    </location>
</feature>
<protein>
    <submittedName>
        <fullName evidence="6">MFS transporter</fullName>
    </submittedName>
</protein>
<dbReference type="Gene3D" id="1.20.1250.20">
    <property type="entry name" value="MFS general substrate transporter like domains"/>
    <property type="match status" value="2"/>
</dbReference>
<dbReference type="PANTHER" id="PTHR11360">
    <property type="entry name" value="MONOCARBOXYLATE TRANSPORTER"/>
    <property type="match status" value="1"/>
</dbReference>
<name>A0A7C2CVI5_DICTH</name>
<reference evidence="6" key="1">
    <citation type="journal article" date="2020" name="mSystems">
        <title>Genome- and Community-Level Interaction Insights into Carbon Utilization and Element Cycling Functions of Hydrothermarchaeota in Hydrothermal Sediment.</title>
        <authorList>
            <person name="Zhou Z."/>
            <person name="Liu Y."/>
            <person name="Xu W."/>
            <person name="Pan J."/>
            <person name="Luo Z.H."/>
            <person name="Li M."/>
        </authorList>
    </citation>
    <scope>NUCLEOTIDE SEQUENCE [LARGE SCALE GENOMIC DNA]</scope>
    <source>
        <strain evidence="6">SpSt-70</strain>
    </source>
</reference>
<dbReference type="AlphaFoldDB" id="A0A7C2CVI5"/>
<keyword evidence="2 4" id="KW-1133">Transmembrane helix</keyword>
<feature type="transmembrane region" description="Helical" evidence="4">
    <location>
        <begin position="348"/>
        <end position="367"/>
    </location>
</feature>
<sequence length="399" mass="43897">MNSTNLLKRRWFLIPLGIIIYICLGTVYSWSVFRKPLENILQISAFQSGLPYMLFLFFFALFMALSGKYVSKYPRLIIFIGGLIVGLGWILSGFFRDIKIIAITYGIIAGSGVGIVYGVPITVISKWFPDKRGLAMGLVISGFGLSPLITAPLARYLIELYGPFETFKILGLIFLILLSLLSLAFKLPPLDFSVGALKTTKRKILAELNTREMLKSSKFYGLWLCYTLGTLIGLMIIGITSPVGEEIVGLDPKFTASLVSFFAIFNAVGRPLFGWITDRIFPRKASIVSYLLAMLASLLMISTGGSNLGVYIISFSLFWLILGSWLAIAPASTIILFGERNYGQNYGIVFTAYGVGAILGGTISGILRDLLGSYFYVFYVIIGLSIVGILITLALLKEN</sequence>
<feature type="transmembrane region" description="Helical" evidence="4">
    <location>
        <begin position="254"/>
        <end position="273"/>
    </location>
</feature>
<feature type="transmembrane region" description="Helical" evidence="4">
    <location>
        <begin position="166"/>
        <end position="185"/>
    </location>
</feature>
<dbReference type="CDD" id="cd17353">
    <property type="entry name" value="MFS_OFA_like"/>
    <property type="match status" value="1"/>
</dbReference>
<feature type="transmembrane region" description="Helical" evidence="4">
    <location>
        <begin position="285"/>
        <end position="302"/>
    </location>
</feature>